<evidence type="ECO:0000313" key="2">
    <source>
        <dbReference type="EMBL" id="OXA40201.1"/>
    </source>
</evidence>
<accession>A0A226D6B6</accession>
<dbReference type="Gene3D" id="3.30.710.10">
    <property type="entry name" value="Potassium Channel Kv1.1, Chain A"/>
    <property type="match status" value="1"/>
</dbReference>
<dbReference type="EMBL" id="LNIX01000034">
    <property type="protein sequence ID" value="OXA40201.1"/>
    <property type="molecule type" value="Genomic_DNA"/>
</dbReference>
<reference evidence="2 3" key="1">
    <citation type="submission" date="2015-12" db="EMBL/GenBank/DDBJ databases">
        <title>The genome of Folsomia candida.</title>
        <authorList>
            <person name="Faddeeva A."/>
            <person name="Derks M.F."/>
            <person name="Anvar Y."/>
            <person name="Smit S."/>
            <person name="Van Straalen N."/>
            <person name="Roelofs D."/>
        </authorList>
    </citation>
    <scope>NUCLEOTIDE SEQUENCE [LARGE SCALE GENOMIC DNA]</scope>
    <source>
        <strain evidence="2 3">VU population</strain>
        <tissue evidence="2">Whole body</tissue>
    </source>
</reference>
<dbReference type="Proteomes" id="UP000198287">
    <property type="component" value="Unassembled WGS sequence"/>
</dbReference>
<gene>
    <name evidence="2" type="ORF">Fcan01_25055</name>
</gene>
<dbReference type="PANTHER" id="PTHR24413">
    <property type="entry name" value="SPECKLE-TYPE POZ PROTEIN"/>
    <property type="match status" value="1"/>
</dbReference>
<protein>
    <submittedName>
        <fullName evidence="2">Speckle-type POZ protein</fullName>
    </submittedName>
</protein>
<dbReference type="Gene3D" id="6.10.250.3030">
    <property type="match status" value="1"/>
</dbReference>
<keyword evidence="3" id="KW-1185">Reference proteome</keyword>
<proteinExistence type="predicted"/>
<dbReference type="STRING" id="158441.A0A226D6B6"/>
<organism evidence="2 3">
    <name type="scientific">Folsomia candida</name>
    <name type="common">Springtail</name>
    <dbReference type="NCBI Taxonomy" id="158441"/>
    <lineage>
        <taxon>Eukaryota</taxon>
        <taxon>Metazoa</taxon>
        <taxon>Ecdysozoa</taxon>
        <taxon>Arthropoda</taxon>
        <taxon>Hexapoda</taxon>
        <taxon>Collembola</taxon>
        <taxon>Entomobryomorpha</taxon>
        <taxon>Isotomoidea</taxon>
        <taxon>Isotomidae</taxon>
        <taxon>Proisotominae</taxon>
        <taxon>Folsomia</taxon>
    </lineage>
</organism>
<name>A0A226D6B6_FOLCA</name>
<dbReference type="InterPro" id="IPR000210">
    <property type="entry name" value="BTB/POZ_dom"/>
</dbReference>
<feature type="domain" description="BTB" evidence="1">
    <location>
        <begin position="1"/>
        <end position="72"/>
    </location>
</feature>
<dbReference type="InterPro" id="IPR011333">
    <property type="entry name" value="SKP1/BTB/POZ_sf"/>
</dbReference>
<comment type="caution">
    <text evidence="2">The sequence shown here is derived from an EMBL/GenBank/DDBJ whole genome shotgun (WGS) entry which is preliminary data.</text>
</comment>
<dbReference type="OrthoDB" id="10249567at2759"/>
<dbReference type="SUPFAM" id="SSF54695">
    <property type="entry name" value="POZ domain"/>
    <property type="match status" value="1"/>
</dbReference>
<dbReference type="AlphaFoldDB" id="A0A226D6B6"/>
<evidence type="ECO:0000259" key="1">
    <source>
        <dbReference type="Pfam" id="PF00651"/>
    </source>
</evidence>
<evidence type="ECO:0000313" key="3">
    <source>
        <dbReference type="Proteomes" id="UP000198287"/>
    </source>
</evidence>
<sequence length="372" mass="41763">MFRHDMKEAKERKIIVDDISAPVLKEYLLFLYCQKVEKAEDGHTLIEELFKVPEKYDVPSLKNTCEQNLVENVGMKNAAKLHCLADMYNGDVLKEQALRVMINGHNATDDIMTEIKPADCTPPRCQTLVGFDAPPINMITYPHNTELPRRQPIANFAEKSCKICAAAIFIGLEHCIMNLKRSEDRGIIKNRKTALPASSHAPRANTVTHTSTQTSRKCLSHQRDCSFYSRCLEKSIPCGENGYATGWGDKYCTKFVRNVSKFSPMGQTWMWSAMSCLQRALEPIANGEVSMNCSQITEFAYTSHPDCYIVSTPGGVCLLPFTDWVELVGSIEINVLVVKQMVITAIFCGKVYYGKIMATMKTVYASLNSKLI</sequence>
<dbReference type="Pfam" id="PF00651">
    <property type="entry name" value="BTB"/>
    <property type="match status" value="1"/>
</dbReference>